<keyword evidence="2" id="KW-1185">Reference proteome</keyword>
<proteinExistence type="predicted"/>
<evidence type="ECO:0000313" key="2">
    <source>
        <dbReference type="Proteomes" id="UP000640052"/>
    </source>
</evidence>
<evidence type="ECO:0000313" key="1">
    <source>
        <dbReference type="EMBL" id="GIH26036.1"/>
    </source>
</evidence>
<sequence>MPDTAAVRCELTERITSECAHCRPAPEPEPEPAPPSRWFAACLPGRCSECGDHFDEGDPGKADAWWEYSSRFWVVAPPGLIRPEEVPPGWGLMEPRSSGRRMRVVVQPETRTPNLSLALMTALVSRTDNIRLREIDQIRQSQRDEIYRAVEEDRKARGKTALSHGLQENLRLLELLEKALGCKISGWAGLDLARMSAEEIGEALSEYTRDHVALQRRAGEVAFAEQRLRRSAELAIERLSGAVDA</sequence>
<dbReference type="EMBL" id="BOOA01000035">
    <property type="protein sequence ID" value="GIH26036.1"/>
    <property type="molecule type" value="Genomic_DNA"/>
</dbReference>
<name>A0A919QC01_9ACTN</name>
<reference evidence="1" key="1">
    <citation type="submission" date="2021-01" db="EMBL/GenBank/DDBJ databases">
        <title>Whole genome shotgun sequence of Acrocarpospora phusangensis NBRC 108782.</title>
        <authorList>
            <person name="Komaki H."/>
            <person name="Tamura T."/>
        </authorList>
    </citation>
    <scope>NUCLEOTIDE SEQUENCE</scope>
    <source>
        <strain evidence="1">NBRC 108782</strain>
    </source>
</reference>
<dbReference type="AlphaFoldDB" id="A0A919QC01"/>
<comment type="caution">
    <text evidence="1">The sequence shown here is derived from an EMBL/GenBank/DDBJ whole genome shotgun (WGS) entry which is preliminary data.</text>
</comment>
<organism evidence="1 2">
    <name type="scientific">Acrocarpospora phusangensis</name>
    <dbReference type="NCBI Taxonomy" id="1070424"/>
    <lineage>
        <taxon>Bacteria</taxon>
        <taxon>Bacillati</taxon>
        <taxon>Actinomycetota</taxon>
        <taxon>Actinomycetes</taxon>
        <taxon>Streptosporangiales</taxon>
        <taxon>Streptosporangiaceae</taxon>
        <taxon>Acrocarpospora</taxon>
    </lineage>
</organism>
<dbReference type="Proteomes" id="UP000640052">
    <property type="component" value="Unassembled WGS sequence"/>
</dbReference>
<accession>A0A919QC01</accession>
<protein>
    <submittedName>
        <fullName evidence="1">Uncharacterized protein</fullName>
    </submittedName>
</protein>
<gene>
    <name evidence="1" type="ORF">Aph01nite_43460</name>
</gene>